<dbReference type="InterPro" id="IPR036188">
    <property type="entry name" value="FAD/NAD-bd_sf"/>
</dbReference>
<dbReference type="NCBIfam" id="TIGR01812">
    <property type="entry name" value="sdhA_frdA_Gneg"/>
    <property type="match status" value="1"/>
</dbReference>
<dbReference type="SUPFAM" id="SSF46977">
    <property type="entry name" value="Succinate dehydrogenase/fumarate reductase flavoprotein C-terminal domain"/>
    <property type="match status" value="1"/>
</dbReference>
<dbReference type="SUPFAM" id="SSF51905">
    <property type="entry name" value="FAD/NAD(P)-binding domain"/>
    <property type="match status" value="1"/>
</dbReference>
<dbReference type="PRINTS" id="PR00368">
    <property type="entry name" value="FADPNR"/>
</dbReference>
<dbReference type="PANTHER" id="PTHR11632:SF51">
    <property type="entry name" value="SUCCINATE DEHYDROGENASE [UBIQUINONE] FLAVOPROTEIN SUBUNIT, MITOCHONDRIAL"/>
    <property type="match status" value="1"/>
</dbReference>
<dbReference type="InterPro" id="IPR014006">
    <property type="entry name" value="Succ_Dhase_FrdA_Gneg"/>
</dbReference>
<evidence type="ECO:0000256" key="6">
    <source>
        <dbReference type="ARBA" id="ARBA00022827"/>
    </source>
</evidence>
<proteinExistence type="inferred from homology"/>
<keyword evidence="7 10" id="KW-0249">Electron transport</keyword>
<dbReference type="InterPro" id="IPR011281">
    <property type="entry name" value="Succ_DH_flav_su_fwd"/>
</dbReference>
<comment type="cofactor">
    <cofactor evidence="1 10">
        <name>FAD</name>
        <dbReference type="ChEBI" id="CHEBI:57692"/>
    </cofactor>
</comment>
<keyword evidence="10" id="KW-0816">Tricarboxylic acid cycle</keyword>
<dbReference type="EC" id="1.3.5.1" evidence="10"/>
<evidence type="ECO:0000256" key="1">
    <source>
        <dbReference type="ARBA" id="ARBA00001974"/>
    </source>
</evidence>
<evidence type="ECO:0000256" key="3">
    <source>
        <dbReference type="ARBA" id="ARBA00008040"/>
    </source>
</evidence>
<feature type="domain" description="FAD-dependent oxidoreductase 2 FAD-binding" evidence="11">
    <location>
        <begin position="53"/>
        <end position="447"/>
    </location>
</feature>
<dbReference type="Gene3D" id="4.10.80.40">
    <property type="entry name" value="succinate dehydrogenase protein domain"/>
    <property type="match status" value="1"/>
</dbReference>
<dbReference type="InterPro" id="IPR027477">
    <property type="entry name" value="Succ_DH/fumarate_Rdtase_cat_sf"/>
</dbReference>
<evidence type="ECO:0000256" key="7">
    <source>
        <dbReference type="ARBA" id="ARBA00022982"/>
    </source>
</evidence>
<evidence type="ECO:0000256" key="10">
    <source>
        <dbReference type="RuleBase" id="RU362051"/>
    </source>
</evidence>
<evidence type="ECO:0000256" key="5">
    <source>
        <dbReference type="ARBA" id="ARBA00022630"/>
    </source>
</evidence>
<dbReference type="Gene3D" id="1.20.58.100">
    <property type="entry name" value="Fumarate reductase/succinate dehydrogenase flavoprotein-like, C-terminal domain"/>
    <property type="match status" value="1"/>
</dbReference>
<dbReference type="InterPro" id="IPR015939">
    <property type="entry name" value="Fum_Rdtase/Succ_DH_flav-like_C"/>
</dbReference>
<comment type="similarity">
    <text evidence="3 10">Belongs to the FAD-dependent oxidoreductase 2 family. FRD/SDH subfamily.</text>
</comment>
<accession>A0ABP1D949</accession>
<organism evidence="13 14">
    <name type="scientific">Somion occarium</name>
    <dbReference type="NCBI Taxonomy" id="3059160"/>
    <lineage>
        <taxon>Eukaryota</taxon>
        <taxon>Fungi</taxon>
        <taxon>Dikarya</taxon>
        <taxon>Basidiomycota</taxon>
        <taxon>Agaricomycotina</taxon>
        <taxon>Agaricomycetes</taxon>
        <taxon>Polyporales</taxon>
        <taxon>Cerrenaceae</taxon>
        <taxon>Somion</taxon>
    </lineage>
</organism>
<sequence>MFRKTLPRTLRSARRPFHSSAPARKVVATNPVKAEEVPSWSSGKYPLIEHEYDAIVIGAGGAGLRAAFGLAEAGFNTACITKLFPTRSHTVAAQGGINAALGNMTEDDWRWHMYDTVKGSDWLGDQDAIHYMCREAPRTVIELEHFGVPFSRTKEGKIYQRAFGGQSLEFGKGGQAYRCAAAADRTGHALLHTLYGQSLRHNTNFFIEYFALDLIMQDGECVGVIALNMEDGTLHRFRAHKTVLATGGYGRAYFSCTSAHTCTGDGNAMVARAGLPLQDLEFVQFHPTGIYGAGCLITEGSRGEGGYLLNSEGERFMERYAPTAKDLASRDVVSRSMTIEIREGRGVGPEKDHIYLQLSHLPPEILHERLPGISETAAIFSGVDVTKEPIPVLPTVHYNMGGIPTRYTGEVITVENGEDKVVPGLYAAGEAACVSVHGANRLGANSLLDIVVFGRACAHHIQETLTPGKPHKKIPDEAGLETIQFLDNIRTADGPIGTAKIRLDLQKAMQTDAAVFRTQVSLDEGVQNVHKIYDTYKQVGIKDRSMIWNSDLVETLELRNLLQCAVQTITAAAARQESRGAHAREDFPDRDDKKWMKHTLTRQKDFTKPEVELNYRRVIDRTLDENECKHVPPFKRVY</sequence>
<evidence type="ECO:0000256" key="4">
    <source>
        <dbReference type="ARBA" id="ARBA00022448"/>
    </source>
</evidence>
<protein>
    <recommendedName>
        <fullName evidence="10">Succinate dehydrogenase [ubiquinone] flavoprotein subunit, mitochondrial</fullName>
        <ecNumber evidence="10">1.3.5.1</ecNumber>
    </recommendedName>
</protein>
<keyword evidence="6 10" id="KW-0274">FAD</keyword>
<evidence type="ECO:0000256" key="2">
    <source>
        <dbReference type="ARBA" id="ARBA00004170"/>
    </source>
</evidence>
<comment type="function">
    <text evidence="10">Flavoprotein (FP) subunit of succinate dehydrogenase (SDH) that is involved in complex II of the mitochondrial electron transport chain and is responsible for transferring electrons from succinate to ubiquinone (coenzyme Q).</text>
</comment>
<dbReference type="Gene3D" id="3.90.700.10">
    <property type="entry name" value="Succinate dehydrogenase/fumarate reductase flavoprotein, catalytic domain"/>
    <property type="match status" value="1"/>
</dbReference>
<dbReference type="EMBL" id="OZ037946">
    <property type="protein sequence ID" value="CAL1703538.1"/>
    <property type="molecule type" value="Genomic_DNA"/>
</dbReference>
<keyword evidence="4 10" id="KW-0813">Transport</keyword>
<feature type="domain" description="Fumarate reductase/succinate dehydrogenase flavoprotein-like C-terminal" evidence="12">
    <location>
        <begin position="502"/>
        <end position="638"/>
    </location>
</feature>
<keyword evidence="9 10" id="KW-0472">Membrane</keyword>
<dbReference type="PRINTS" id="PR00411">
    <property type="entry name" value="PNDRDTASEI"/>
</dbReference>
<evidence type="ECO:0000313" key="13">
    <source>
        <dbReference type="EMBL" id="CAL1703538.1"/>
    </source>
</evidence>
<dbReference type="InterPro" id="IPR003953">
    <property type="entry name" value="FAD-dep_OxRdtase_2_FAD-bd"/>
</dbReference>
<gene>
    <name evidence="13" type="ORF">GFSPODELE1_LOCUS4626</name>
</gene>
<dbReference type="InterPro" id="IPR003952">
    <property type="entry name" value="FRD_SDH_FAD_BS"/>
</dbReference>
<dbReference type="Gene3D" id="3.50.50.60">
    <property type="entry name" value="FAD/NAD(P)-binding domain"/>
    <property type="match status" value="1"/>
</dbReference>
<keyword evidence="14" id="KW-1185">Reference proteome</keyword>
<dbReference type="SUPFAM" id="SSF56425">
    <property type="entry name" value="Succinate dehydrogenase/fumarate reductase flavoprotein, catalytic domain"/>
    <property type="match status" value="1"/>
</dbReference>
<evidence type="ECO:0000256" key="9">
    <source>
        <dbReference type="ARBA" id="ARBA00023136"/>
    </source>
</evidence>
<dbReference type="Pfam" id="PF00890">
    <property type="entry name" value="FAD_binding_2"/>
    <property type="match status" value="1"/>
</dbReference>
<evidence type="ECO:0000256" key="8">
    <source>
        <dbReference type="ARBA" id="ARBA00023002"/>
    </source>
</evidence>
<dbReference type="InterPro" id="IPR030664">
    <property type="entry name" value="SdhA/FrdA/AprA"/>
</dbReference>
<comment type="pathway">
    <text evidence="10">Carbohydrate metabolism; tricarboxylic acid cycle; fumarate from succinate (eukaryal route): step 1/1.</text>
</comment>
<comment type="subcellular location">
    <subcellularLocation>
        <location evidence="2">Membrane</location>
        <topology evidence="2">Peripheral membrane protein</topology>
    </subcellularLocation>
    <subcellularLocation>
        <location evidence="10">Mitochondrion inner membrane</location>
        <topology evidence="10">Peripheral membrane protein</topology>
        <orientation evidence="10">Matrix side</orientation>
    </subcellularLocation>
</comment>
<dbReference type="Proteomes" id="UP001497453">
    <property type="component" value="Chromosome 3"/>
</dbReference>
<dbReference type="PROSITE" id="PS00504">
    <property type="entry name" value="FRD_SDH_FAD_BINDING"/>
    <property type="match status" value="1"/>
</dbReference>
<dbReference type="PANTHER" id="PTHR11632">
    <property type="entry name" value="SUCCINATE DEHYDROGENASE 2 FLAVOPROTEIN SUBUNIT"/>
    <property type="match status" value="1"/>
</dbReference>
<dbReference type="InterPro" id="IPR037099">
    <property type="entry name" value="Fum_R/Succ_DH_flav-like_C_sf"/>
</dbReference>
<dbReference type="NCBIfam" id="TIGR01816">
    <property type="entry name" value="sdhA_forward"/>
    <property type="match status" value="1"/>
</dbReference>
<keyword evidence="8 10" id="KW-0560">Oxidoreductase</keyword>
<dbReference type="PIRSF" id="PIRSF000171">
    <property type="entry name" value="SDHA_APRA_LASPO"/>
    <property type="match status" value="1"/>
</dbReference>
<keyword evidence="10" id="KW-0809">Transit peptide</keyword>
<dbReference type="Pfam" id="PF02910">
    <property type="entry name" value="Succ_DH_flav_C"/>
    <property type="match status" value="1"/>
</dbReference>
<evidence type="ECO:0000259" key="12">
    <source>
        <dbReference type="Pfam" id="PF02910"/>
    </source>
</evidence>
<reference evidence="14" key="1">
    <citation type="submission" date="2024-04" db="EMBL/GenBank/DDBJ databases">
        <authorList>
            <person name="Shaw F."/>
            <person name="Minotto A."/>
        </authorList>
    </citation>
    <scope>NUCLEOTIDE SEQUENCE [LARGE SCALE GENOMIC DNA]</scope>
</reference>
<comment type="catalytic activity">
    <reaction evidence="10">
        <text>a quinone + succinate = fumarate + a quinol</text>
        <dbReference type="Rhea" id="RHEA:40523"/>
        <dbReference type="ChEBI" id="CHEBI:24646"/>
        <dbReference type="ChEBI" id="CHEBI:29806"/>
        <dbReference type="ChEBI" id="CHEBI:30031"/>
        <dbReference type="ChEBI" id="CHEBI:132124"/>
        <dbReference type="EC" id="1.3.5.1"/>
    </reaction>
</comment>
<evidence type="ECO:0000313" key="14">
    <source>
        <dbReference type="Proteomes" id="UP001497453"/>
    </source>
</evidence>
<evidence type="ECO:0000259" key="11">
    <source>
        <dbReference type="Pfam" id="PF00890"/>
    </source>
</evidence>
<keyword evidence="5 10" id="KW-0285">Flavoprotein</keyword>
<name>A0ABP1D949_9APHY</name>